<dbReference type="SUPFAM" id="SSF101307">
    <property type="entry name" value="YutG-like"/>
    <property type="match status" value="1"/>
</dbReference>
<dbReference type="InterPro" id="IPR036681">
    <property type="entry name" value="PgpA-like_sf"/>
</dbReference>
<dbReference type="InterPro" id="IPR026037">
    <property type="entry name" value="PgpA"/>
</dbReference>
<evidence type="ECO:0000313" key="4">
    <source>
        <dbReference type="Proteomes" id="UP000182409"/>
    </source>
</evidence>
<dbReference type="InterPro" id="IPR007686">
    <property type="entry name" value="YutG/PgpA"/>
</dbReference>
<dbReference type="Pfam" id="PF04608">
    <property type="entry name" value="PgpA"/>
    <property type="match status" value="1"/>
</dbReference>
<dbReference type="PIRSF" id="PIRSF006162">
    <property type="entry name" value="PgpA"/>
    <property type="match status" value="1"/>
</dbReference>
<feature type="transmembrane region" description="Helical" evidence="1">
    <location>
        <begin position="103"/>
        <end position="129"/>
    </location>
</feature>
<keyword evidence="1" id="KW-1133">Transmembrane helix</keyword>
<evidence type="ECO:0000313" key="3">
    <source>
        <dbReference type="EMBL" id="SEB58372.1"/>
    </source>
</evidence>
<dbReference type="PANTHER" id="PTHR36305">
    <property type="entry name" value="PHOSPHATIDYLGLYCEROPHOSPHATASE A"/>
    <property type="match status" value="1"/>
</dbReference>
<dbReference type="PANTHER" id="PTHR36305:SF1">
    <property type="entry name" value="PHOSPHATIDYLGLYCEROPHOSPHATASE A"/>
    <property type="match status" value="1"/>
</dbReference>
<protein>
    <submittedName>
        <fullName evidence="3">Phosphatidylglycerophosphatase A</fullName>
    </submittedName>
</protein>
<evidence type="ECO:0000256" key="1">
    <source>
        <dbReference type="SAM" id="Phobius"/>
    </source>
</evidence>
<dbReference type="GO" id="GO:0006629">
    <property type="term" value="P:lipid metabolic process"/>
    <property type="evidence" value="ECO:0007669"/>
    <property type="project" value="InterPro"/>
</dbReference>
<dbReference type="CDD" id="cd06971">
    <property type="entry name" value="PgpA"/>
    <property type="match status" value="1"/>
</dbReference>
<dbReference type="AlphaFoldDB" id="A0A1H4KKE5"/>
<accession>A0A1H4KKE5</accession>
<feature type="transmembrane region" description="Helical" evidence="1">
    <location>
        <begin position="39"/>
        <end position="55"/>
    </location>
</feature>
<organism evidence="3 4">
    <name type="scientific">Terriglobus roseus</name>
    <dbReference type="NCBI Taxonomy" id="392734"/>
    <lineage>
        <taxon>Bacteria</taxon>
        <taxon>Pseudomonadati</taxon>
        <taxon>Acidobacteriota</taxon>
        <taxon>Terriglobia</taxon>
        <taxon>Terriglobales</taxon>
        <taxon>Acidobacteriaceae</taxon>
        <taxon>Terriglobus</taxon>
    </lineage>
</organism>
<feature type="transmembrane region" description="Helical" evidence="1">
    <location>
        <begin position="62"/>
        <end position="83"/>
    </location>
</feature>
<dbReference type="RefSeq" id="WP_074652799.1">
    <property type="nucleotide sequence ID" value="NZ_FNSD01000001.1"/>
</dbReference>
<gene>
    <name evidence="3" type="ORF">SAMN05443244_1218</name>
</gene>
<evidence type="ECO:0000259" key="2">
    <source>
        <dbReference type="Pfam" id="PF04608"/>
    </source>
</evidence>
<name>A0A1H4KKE5_9BACT</name>
<keyword evidence="1" id="KW-0812">Transmembrane</keyword>
<keyword evidence="1" id="KW-0472">Membrane</keyword>
<dbReference type="EMBL" id="FNSD01000001">
    <property type="protein sequence ID" value="SEB58372.1"/>
    <property type="molecule type" value="Genomic_DNA"/>
</dbReference>
<sequence>MSAEGNYDGPAAGLAGVKRTRWAWIAGTFFGAGLMKPGPGTYGSVAATLIWFAVARHVPLHWLPLITLGMAGLATLVGIPAATRVAQESGRKDPQIVVIDEVAGQWLTLVFCLPQMPFALLGLVCFRVFDILKPPPIRRLEKLPAGTGIMVDDLGAGVYALILQTVMQQAYIVWQIAANAPKH</sequence>
<dbReference type="Proteomes" id="UP000182409">
    <property type="component" value="Unassembled WGS sequence"/>
</dbReference>
<feature type="domain" description="YutG/PgpA" evidence="2">
    <location>
        <begin position="27"/>
        <end position="166"/>
    </location>
</feature>
<proteinExistence type="predicted"/>
<dbReference type="GO" id="GO:0008962">
    <property type="term" value="F:phosphatidylglycerophosphatase activity"/>
    <property type="evidence" value="ECO:0007669"/>
    <property type="project" value="InterPro"/>
</dbReference>
<reference evidence="3 4" key="1">
    <citation type="submission" date="2016-10" db="EMBL/GenBank/DDBJ databases">
        <authorList>
            <person name="de Groot N.N."/>
        </authorList>
    </citation>
    <scope>NUCLEOTIDE SEQUENCE [LARGE SCALE GENOMIC DNA]</scope>
    <source>
        <strain evidence="3 4">AB35.6</strain>
    </source>
</reference>
<dbReference type="OrthoDB" id="9804091at2"/>